<feature type="compositionally biased region" description="Polar residues" evidence="1">
    <location>
        <begin position="40"/>
        <end position="49"/>
    </location>
</feature>
<accession>A0ABS8W035</accession>
<sequence>MPRTRDSNSVGATVRKAGRDRITVFTQGRKAADRPCRDQAQGNSHPVSG</sequence>
<comment type="caution">
    <text evidence="2">The sequence shown here is derived from an EMBL/GenBank/DDBJ whole genome shotgun (WGS) entry which is preliminary data.</text>
</comment>
<protein>
    <submittedName>
        <fullName evidence="2">Uncharacterized protein</fullName>
    </submittedName>
</protein>
<reference evidence="2 3" key="1">
    <citation type="submission" date="2021-12" db="EMBL/GenBank/DDBJ databases">
        <title>Genome sequence of Acetobacter sicerae DmPark20a_162.</title>
        <authorList>
            <person name="Chaston J.M."/>
        </authorList>
    </citation>
    <scope>NUCLEOTIDE SEQUENCE [LARGE SCALE GENOMIC DNA]</scope>
    <source>
        <strain evidence="2 3">DmPark20a_162</strain>
    </source>
</reference>
<dbReference type="Proteomes" id="UP001521074">
    <property type="component" value="Unassembled WGS sequence"/>
</dbReference>
<gene>
    <name evidence="2" type="ORF">LWC05_14930</name>
</gene>
<feature type="region of interest" description="Disordered" evidence="1">
    <location>
        <begin position="25"/>
        <end position="49"/>
    </location>
</feature>
<name>A0ABS8W035_9PROT</name>
<evidence type="ECO:0000313" key="2">
    <source>
        <dbReference type="EMBL" id="MCE0745168.1"/>
    </source>
</evidence>
<proteinExistence type="predicted"/>
<keyword evidence="3" id="KW-1185">Reference proteome</keyword>
<organism evidence="2 3">
    <name type="scientific">Acetobacter sicerae</name>
    <dbReference type="NCBI Taxonomy" id="85325"/>
    <lineage>
        <taxon>Bacteria</taxon>
        <taxon>Pseudomonadati</taxon>
        <taxon>Pseudomonadota</taxon>
        <taxon>Alphaproteobacteria</taxon>
        <taxon>Acetobacterales</taxon>
        <taxon>Acetobacteraceae</taxon>
        <taxon>Acetobacter</taxon>
    </lineage>
</organism>
<evidence type="ECO:0000313" key="3">
    <source>
        <dbReference type="Proteomes" id="UP001521074"/>
    </source>
</evidence>
<dbReference type="RefSeq" id="WP_232878867.1">
    <property type="nucleotide sequence ID" value="NZ_JAJSOJ010000063.1"/>
</dbReference>
<evidence type="ECO:0000256" key="1">
    <source>
        <dbReference type="SAM" id="MobiDB-lite"/>
    </source>
</evidence>
<dbReference type="EMBL" id="JAJSOJ010000063">
    <property type="protein sequence ID" value="MCE0745168.1"/>
    <property type="molecule type" value="Genomic_DNA"/>
</dbReference>